<dbReference type="InterPro" id="IPR044611">
    <property type="entry name" value="E3A/B/C-like"/>
</dbReference>
<proteinExistence type="predicted"/>
<dbReference type="Proteomes" id="UP001266305">
    <property type="component" value="Unassembled WGS sequence"/>
</dbReference>
<keyword evidence="8" id="KW-1185">Reference proteome</keyword>
<evidence type="ECO:0000256" key="4">
    <source>
        <dbReference type="ARBA" id="ARBA00022786"/>
    </source>
</evidence>
<keyword evidence="4 5" id="KW-0833">Ubl conjugation pathway</keyword>
<evidence type="ECO:0000313" key="8">
    <source>
        <dbReference type="Proteomes" id="UP001266305"/>
    </source>
</evidence>
<feature type="active site" description="Glycyl thioester intermediate" evidence="5">
    <location>
        <position position="215"/>
    </location>
</feature>
<dbReference type="PANTHER" id="PTHR45700:SF9">
    <property type="entry name" value="HECT-TYPE E3 UBIQUITIN TRANSFERASE"/>
    <property type="match status" value="1"/>
</dbReference>
<dbReference type="InterPro" id="IPR035983">
    <property type="entry name" value="Hect_E3_ubiquitin_ligase"/>
</dbReference>
<feature type="domain" description="HECT" evidence="6">
    <location>
        <begin position="121"/>
        <end position="247"/>
    </location>
</feature>
<dbReference type="EMBL" id="JASSZA010000011">
    <property type="protein sequence ID" value="KAK2098667.1"/>
    <property type="molecule type" value="Genomic_DNA"/>
</dbReference>
<dbReference type="PANTHER" id="PTHR45700">
    <property type="entry name" value="UBIQUITIN-PROTEIN LIGASE E3C"/>
    <property type="match status" value="1"/>
</dbReference>
<evidence type="ECO:0000313" key="7">
    <source>
        <dbReference type="EMBL" id="KAK2098667.1"/>
    </source>
</evidence>
<dbReference type="Gene3D" id="3.30.2160.10">
    <property type="entry name" value="Hect, E3 ligase catalytic domain"/>
    <property type="match status" value="1"/>
</dbReference>
<dbReference type="InterPro" id="IPR000569">
    <property type="entry name" value="HECT_dom"/>
</dbReference>
<dbReference type="SUPFAM" id="SSF56204">
    <property type="entry name" value="Hect, E3 ligase catalytic domain"/>
    <property type="match status" value="1"/>
</dbReference>
<comment type="caution">
    <text evidence="7">The sequence shown here is derived from an EMBL/GenBank/DDBJ whole genome shotgun (WGS) entry which is preliminary data.</text>
</comment>
<evidence type="ECO:0000256" key="3">
    <source>
        <dbReference type="ARBA" id="ARBA00022679"/>
    </source>
</evidence>
<evidence type="ECO:0000259" key="6">
    <source>
        <dbReference type="PROSITE" id="PS50237"/>
    </source>
</evidence>
<organism evidence="7 8">
    <name type="scientific">Saguinus oedipus</name>
    <name type="common">Cotton-top tamarin</name>
    <name type="synonym">Oedipomidas oedipus</name>
    <dbReference type="NCBI Taxonomy" id="9490"/>
    <lineage>
        <taxon>Eukaryota</taxon>
        <taxon>Metazoa</taxon>
        <taxon>Chordata</taxon>
        <taxon>Craniata</taxon>
        <taxon>Vertebrata</taxon>
        <taxon>Euteleostomi</taxon>
        <taxon>Mammalia</taxon>
        <taxon>Eutheria</taxon>
        <taxon>Euarchontoglires</taxon>
        <taxon>Primates</taxon>
        <taxon>Haplorrhini</taxon>
        <taxon>Platyrrhini</taxon>
        <taxon>Cebidae</taxon>
        <taxon>Callitrichinae</taxon>
        <taxon>Saguinus</taxon>
    </lineage>
</organism>
<dbReference type="Gene3D" id="3.30.2410.10">
    <property type="entry name" value="Hect, E3 ligase catalytic domain"/>
    <property type="match status" value="1"/>
</dbReference>
<protein>
    <recommendedName>
        <fullName evidence="2">HECT-type E3 ubiquitin transferase</fullName>
        <ecNumber evidence="2">2.3.2.26</ecNumber>
    </recommendedName>
</protein>
<dbReference type="PROSITE" id="PS50237">
    <property type="entry name" value="HECT"/>
    <property type="match status" value="1"/>
</dbReference>
<dbReference type="SMART" id="SM00119">
    <property type="entry name" value="HECTc"/>
    <property type="match status" value="1"/>
</dbReference>
<evidence type="ECO:0000256" key="1">
    <source>
        <dbReference type="ARBA" id="ARBA00000885"/>
    </source>
</evidence>
<comment type="catalytic activity">
    <reaction evidence="1">
        <text>S-ubiquitinyl-[E2 ubiquitin-conjugating enzyme]-L-cysteine + [acceptor protein]-L-lysine = [E2 ubiquitin-conjugating enzyme]-L-cysteine + N(6)-ubiquitinyl-[acceptor protein]-L-lysine.</text>
        <dbReference type="EC" id="2.3.2.26"/>
    </reaction>
</comment>
<keyword evidence="3" id="KW-0808">Transferase</keyword>
<reference evidence="7 8" key="1">
    <citation type="submission" date="2023-05" db="EMBL/GenBank/DDBJ databases">
        <title>B98-5 Cell Line De Novo Hybrid Assembly: An Optical Mapping Approach.</title>
        <authorList>
            <person name="Kananen K."/>
            <person name="Auerbach J.A."/>
            <person name="Kautto E."/>
            <person name="Blachly J.S."/>
        </authorList>
    </citation>
    <scope>NUCLEOTIDE SEQUENCE [LARGE SCALE GENOMIC DNA]</scope>
    <source>
        <strain evidence="7">B95-8</strain>
        <tissue evidence="7">Cell line</tissue>
    </source>
</reference>
<accession>A0ABQ9UNN4</accession>
<gene>
    <name evidence="7" type="primary">HECTD2</name>
    <name evidence="7" type="ORF">P7K49_024118</name>
</gene>
<sequence length="247" mass="27909">MGLAVYNSITLDIRFPPCCYKKLLSPPIIPSDQNIPVGICSVTVDDLCQIMPELAHGLSELLSHEGNVEEDFYSTFQVLLRASGRLTHLKGEKTRKRDTRQTITKYPYSTVHTGGVRYWKELLRPEEVEILVCGSPDLDMYALQRSTQYDGYAKTDLTIKYFWDVVLGFPLDLQKKLLHFTTGSDRVPVGGMADLNFKISKNETSTNWLPVAHTCFNQLCLPPYKSKKDLKQKLIIGISNSEGFGLE</sequence>
<evidence type="ECO:0000256" key="2">
    <source>
        <dbReference type="ARBA" id="ARBA00012485"/>
    </source>
</evidence>
<evidence type="ECO:0000256" key="5">
    <source>
        <dbReference type="PROSITE-ProRule" id="PRU00104"/>
    </source>
</evidence>
<dbReference type="Pfam" id="PF00632">
    <property type="entry name" value="HECT"/>
    <property type="match status" value="2"/>
</dbReference>
<name>A0ABQ9UNN4_SAGOE</name>
<dbReference type="EC" id="2.3.2.26" evidence="2"/>